<reference evidence="3 4" key="1">
    <citation type="journal article" date="2020" name="Microorganisms">
        <title>Osmotic Adaptation and Compatible Solute Biosynthesis of Phototrophic Bacteria as Revealed from Genome Analyses.</title>
        <authorList>
            <person name="Imhoff J.F."/>
            <person name="Rahn T."/>
            <person name="Kunzel S."/>
            <person name="Keller A."/>
            <person name="Neulinger S.C."/>
        </authorList>
    </citation>
    <scope>NUCLEOTIDE SEQUENCE [LARGE SCALE GENOMIC DNA]</scope>
    <source>
        <strain evidence="3 4">DSM 25653</strain>
    </source>
</reference>
<feature type="region of interest" description="Disordered" evidence="1">
    <location>
        <begin position="202"/>
        <end position="232"/>
    </location>
</feature>
<feature type="transmembrane region" description="Helical" evidence="2">
    <location>
        <begin position="12"/>
        <end position="34"/>
    </location>
</feature>
<name>A0A9X0W9X5_9GAMM</name>
<dbReference type="PANTHER" id="PTHR31876:SF26">
    <property type="entry name" value="PROTEIN LIKE COV 2"/>
    <property type="match status" value="1"/>
</dbReference>
<evidence type="ECO:0008006" key="5">
    <source>
        <dbReference type="Google" id="ProtNLM"/>
    </source>
</evidence>
<keyword evidence="2" id="KW-0812">Transmembrane</keyword>
<evidence type="ECO:0000256" key="1">
    <source>
        <dbReference type="SAM" id="MobiDB-lite"/>
    </source>
</evidence>
<dbReference type="PANTHER" id="PTHR31876">
    <property type="entry name" value="COV-LIKE PROTEIN 1"/>
    <property type="match status" value="1"/>
</dbReference>
<protein>
    <recommendedName>
        <fullName evidence="5">DUF502 domain-containing protein</fullName>
    </recommendedName>
</protein>
<keyword evidence="2" id="KW-0472">Membrane</keyword>
<evidence type="ECO:0000256" key="2">
    <source>
        <dbReference type="SAM" id="Phobius"/>
    </source>
</evidence>
<dbReference type="RefSeq" id="WP_200245047.1">
    <property type="nucleotide sequence ID" value="NZ_NRRY01000023.1"/>
</dbReference>
<dbReference type="Proteomes" id="UP001138768">
    <property type="component" value="Unassembled WGS sequence"/>
</dbReference>
<evidence type="ECO:0000313" key="4">
    <source>
        <dbReference type="Proteomes" id="UP001138768"/>
    </source>
</evidence>
<feature type="transmembrane region" description="Helical" evidence="2">
    <location>
        <begin position="54"/>
        <end position="79"/>
    </location>
</feature>
<dbReference type="EMBL" id="NRRY01000023">
    <property type="protein sequence ID" value="MBK1619552.1"/>
    <property type="molecule type" value="Genomic_DNA"/>
</dbReference>
<dbReference type="Pfam" id="PF04367">
    <property type="entry name" value="DUF502"/>
    <property type="match status" value="1"/>
</dbReference>
<gene>
    <name evidence="3" type="ORF">CKO42_14115</name>
</gene>
<sequence>MQESSLLSRLRTWFLQGIALLAPLIITLALLVWLGRSVEIFVGVFLRHLMPDAWYIPGMGLVAGLVLTLAAGLLANLFLVRWLVEVAEQVLDRIPLVKSLFQGLKDIARFFARTGDQDLGRPVVVTLPVGDATVQLVGFMMQEHADLPFADVDAETEQRDRVAVYLPMSYQVGGYTLYLERSRVRPLAVGAEQALRSVITGGALNEDGGSNGHQSRVTAIGGRRRSGERTKR</sequence>
<keyword evidence="4" id="KW-1185">Reference proteome</keyword>
<dbReference type="AlphaFoldDB" id="A0A9X0W9X5"/>
<evidence type="ECO:0000313" key="3">
    <source>
        <dbReference type="EMBL" id="MBK1619552.1"/>
    </source>
</evidence>
<dbReference type="InterPro" id="IPR007462">
    <property type="entry name" value="COV1-like"/>
</dbReference>
<comment type="caution">
    <text evidence="3">The sequence shown here is derived from an EMBL/GenBank/DDBJ whole genome shotgun (WGS) entry which is preliminary data.</text>
</comment>
<organism evidence="3 4">
    <name type="scientific">Lamprobacter modestohalophilus</name>
    <dbReference type="NCBI Taxonomy" id="1064514"/>
    <lineage>
        <taxon>Bacteria</taxon>
        <taxon>Pseudomonadati</taxon>
        <taxon>Pseudomonadota</taxon>
        <taxon>Gammaproteobacteria</taxon>
        <taxon>Chromatiales</taxon>
        <taxon>Chromatiaceae</taxon>
        <taxon>Lamprobacter</taxon>
    </lineage>
</organism>
<proteinExistence type="predicted"/>
<keyword evidence="2" id="KW-1133">Transmembrane helix</keyword>
<accession>A0A9X0W9X5</accession>